<dbReference type="AlphaFoldDB" id="A0A2H5FQF8"/>
<keyword evidence="2" id="KW-1185">Reference proteome</keyword>
<accession>A0A2H5FQF8</accession>
<evidence type="ECO:0000313" key="2">
    <source>
        <dbReference type="Proteomes" id="UP000234343"/>
    </source>
</evidence>
<proteinExistence type="predicted"/>
<dbReference type="RefSeq" id="WP_101901330.1">
    <property type="nucleotide sequence ID" value="NZ_CP025491.2"/>
</dbReference>
<name>A0A2H5FQF8_9GAMM</name>
<protein>
    <submittedName>
        <fullName evidence="1">Uncharacterized protein</fullName>
    </submittedName>
</protein>
<gene>
    <name evidence="1" type="ORF">CAB17_18595</name>
</gene>
<dbReference type="Proteomes" id="UP000234343">
    <property type="component" value="Chromosome"/>
</dbReference>
<dbReference type="EMBL" id="CP025491">
    <property type="protein sequence ID" value="AUH73827.1"/>
    <property type="molecule type" value="Genomic_DNA"/>
</dbReference>
<evidence type="ECO:0000313" key="1">
    <source>
        <dbReference type="EMBL" id="AUH73827.1"/>
    </source>
</evidence>
<sequence>MIWDDADLQFDNFTYSYKVQHTLIAAKTKVLFDQGYRIGEGFNDAYSYQSTPLIFKAHPTPHFKLYTQTTFTCTVDGGCKSL</sequence>
<reference evidence="1 2" key="1">
    <citation type="submission" date="2017-12" db="EMBL/GenBank/DDBJ databases">
        <title>Legionella sainthelensi LA01-117, whole genome sequence of a clinical isolate from New Zealand.</title>
        <authorList>
            <person name="Cree S.L."/>
            <person name="Slow S."/>
            <person name="Kennedy M.A."/>
            <person name="Murdoch D.R."/>
            <person name="Biggs P.J."/>
            <person name="Anderson T."/>
        </authorList>
    </citation>
    <scope>NUCLEOTIDE SEQUENCE [LARGE SCALE GENOMIC DNA]</scope>
    <source>
        <strain evidence="1 2">LA01-117</strain>
    </source>
</reference>
<dbReference type="KEGG" id="lsh:CAB17_18595"/>
<organism evidence="1 2">
    <name type="scientific">Legionella sainthelensi</name>
    <dbReference type="NCBI Taxonomy" id="28087"/>
    <lineage>
        <taxon>Bacteria</taxon>
        <taxon>Pseudomonadati</taxon>
        <taxon>Pseudomonadota</taxon>
        <taxon>Gammaproteobacteria</taxon>
        <taxon>Legionellales</taxon>
        <taxon>Legionellaceae</taxon>
        <taxon>Legionella</taxon>
    </lineage>
</organism>